<dbReference type="AlphaFoldDB" id="A0AAD5MZH6"/>
<comment type="caution">
    <text evidence="2">The sequence shown here is derived from an EMBL/GenBank/DDBJ whole genome shotgun (WGS) entry which is preliminary data.</text>
</comment>
<keyword evidence="3" id="KW-1185">Reference proteome</keyword>
<dbReference type="Proteomes" id="UP001196413">
    <property type="component" value="Unassembled WGS sequence"/>
</dbReference>
<accession>A0AAD5MZH6</accession>
<keyword evidence="1" id="KW-0472">Membrane</keyword>
<protein>
    <submittedName>
        <fullName evidence="2">Uncharacterized protein</fullName>
    </submittedName>
</protein>
<evidence type="ECO:0000256" key="1">
    <source>
        <dbReference type="SAM" id="Phobius"/>
    </source>
</evidence>
<gene>
    <name evidence="2" type="ORF">KIN20_025430</name>
</gene>
<feature type="transmembrane region" description="Helical" evidence="1">
    <location>
        <begin position="12"/>
        <end position="31"/>
    </location>
</feature>
<sequence length="57" mass="6489">MVRQSELQFAKMIAGAVAAVFAAIIYNRWLLEKPLPAIPVQSWDKYVEQQKKAGRDI</sequence>
<organism evidence="2 3">
    <name type="scientific">Parelaphostrongylus tenuis</name>
    <name type="common">Meningeal worm</name>
    <dbReference type="NCBI Taxonomy" id="148309"/>
    <lineage>
        <taxon>Eukaryota</taxon>
        <taxon>Metazoa</taxon>
        <taxon>Ecdysozoa</taxon>
        <taxon>Nematoda</taxon>
        <taxon>Chromadorea</taxon>
        <taxon>Rhabditida</taxon>
        <taxon>Rhabditina</taxon>
        <taxon>Rhabditomorpha</taxon>
        <taxon>Strongyloidea</taxon>
        <taxon>Metastrongylidae</taxon>
        <taxon>Parelaphostrongylus</taxon>
    </lineage>
</organism>
<evidence type="ECO:0000313" key="3">
    <source>
        <dbReference type="Proteomes" id="UP001196413"/>
    </source>
</evidence>
<keyword evidence="1" id="KW-1133">Transmembrane helix</keyword>
<name>A0AAD5MZH6_PARTN</name>
<reference evidence="2" key="1">
    <citation type="submission" date="2021-06" db="EMBL/GenBank/DDBJ databases">
        <title>Parelaphostrongylus tenuis whole genome reference sequence.</title>
        <authorList>
            <person name="Garwood T.J."/>
            <person name="Larsen P.A."/>
            <person name="Fountain-Jones N.M."/>
            <person name="Garbe J.R."/>
            <person name="Macchietto M.G."/>
            <person name="Kania S.A."/>
            <person name="Gerhold R.W."/>
            <person name="Richards J.E."/>
            <person name="Wolf T.M."/>
        </authorList>
    </citation>
    <scope>NUCLEOTIDE SEQUENCE</scope>
    <source>
        <strain evidence="2">MNPRO001-30</strain>
        <tissue evidence="2">Meninges</tissue>
    </source>
</reference>
<dbReference type="EMBL" id="JAHQIW010005190">
    <property type="protein sequence ID" value="KAJ1365193.1"/>
    <property type="molecule type" value="Genomic_DNA"/>
</dbReference>
<evidence type="ECO:0000313" key="2">
    <source>
        <dbReference type="EMBL" id="KAJ1365193.1"/>
    </source>
</evidence>
<proteinExistence type="predicted"/>
<keyword evidence="1" id="KW-0812">Transmembrane</keyword>